<evidence type="ECO:0000259" key="1">
    <source>
        <dbReference type="Pfam" id="PF04859"/>
    </source>
</evidence>
<dbReference type="PROSITE" id="PS51257">
    <property type="entry name" value="PROKAR_LIPOPROTEIN"/>
    <property type="match status" value="1"/>
</dbReference>
<dbReference type="GO" id="GO:0009959">
    <property type="term" value="P:negative gravitropism"/>
    <property type="evidence" value="ECO:0007669"/>
    <property type="project" value="InterPro"/>
</dbReference>
<dbReference type="AlphaFoldDB" id="A0A426ZWT3"/>
<dbReference type="InterPro" id="IPR006943">
    <property type="entry name" value="DUF641_pln"/>
</dbReference>
<dbReference type="EMBL" id="AMZH03004705">
    <property type="protein sequence ID" value="RRT68413.1"/>
    <property type="molecule type" value="Genomic_DNA"/>
</dbReference>
<gene>
    <name evidence="2" type="ORF">B296_00030666</name>
</gene>
<dbReference type="Pfam" id="PF04859">
    <property type="entry name" value="DUF641"/>
    <property type="match status" value="1"/>
</dbReference>
<feature type="domain" description="DUF641" evidence="1">
    <location>
        <begin position="145"/>
        <end position="233"/>
    </location>
</feature>
<dbReference type="PANTHER" id="PTHR31161">
    <property type="entry name" value="PROTEIN GRAVITROPIC IN THE LIGHT 1"/>
    <property type="match status" value="1"/>
</dbReference>
<name>A0A426ZWT3_ENSVE</name>
<comment type="caution">
    <text evidence="2">The sequence shown here is derived from an EMBL/GenBank/DDBJ whole genome shotgun (WGS) entry which is preliminary data.</text>
</comment>
<organism evidence="2 3">
    <name type="scientific">Ensete ventricosum</name>
    <name type="common">Abyssinian banana</name>
    <name type="synonym">Musa ensete</name>
    <dbReference type="NCBI Taxonomy" id="4639"/>
    <lineage>
        <taxon>Eukaryota</taxon>
        <taxon>Viridiplantae</taxon>
        <taxon>Streptophyta</taxon>
        <taxon>Embryophyta</taxon>
        <taxon>Tracheophyta</taxon>
        <taxon>Spermatophyta</taxon>
        <taxon>Magnoliopsida</taxon>
        <taxon>Liliopsida</taxon>
        <taxon>Zingiberales</taxon>
        <taxon>Musaceae</taxon>
        <taxon>Ensete</taxon>
    </lineage>
</organism>
<protein>
    <recommendedName>
        <fullName evidence="1">DUF641 domain-containing protein</fullName>
    </recommendedName>
</protein>
<reference evidence="2 3" key="1">
    <citation type="journal article" date="2014" name="Agronomy (Basel)">
        <title>A Draft Genome Sequence for Ensete ventricosum, the Drought-Tolerant Tree Against Hunger.</title>
        <authorList>
            <person name="Harrison J."/>
            <person name="Moore K.A."/>
            <person name="Paszkiewicz K."/>
            <person name="Jones T."/>
            <person name="Grant M."/>
            <person name="Ambacheew D."/>
            <person name="Muzemil S."/>
            <person name="Studholme D.J."/>
        </authorList>
    </citation>
    <scope>NUCLEOTIDE SEQUENCE [LARGE SCALE GENOMIC DNA]</scope>
</reference>
<dbReference type="Proteomes" id="UP000287651">
    <property type="component" value="Unassembled WGS sequence"/>
</dbReference>
<evidence type="ECO:0000313" key="2">
    <source>
        <dbReference type="EMBL" id="RRT68413.1"/>
    </source>
</evidence>
<dbReference type="GO" id="GO:0009639">
    <property type="term" value="P:response to red or far red light"/>
    <property type="evidence" value="ECO:0007669"/>
    <property type="project" value="InterPro"/>
</dbReference>
<sequence length="259" mass="29259">MPRVPPNASVLPSVLPVPIAASCHSRPGSRSLATSGSYEDEDGEDHFKDAIVSDGDERREGGGTRDEKALCFGFFRRCRLSCFAYFYTNRKFILCARSSLLTSEKICSFGPWANAWYPGSAAVASDTGFTYEVMQWLPMPSSRWQSPYDPDLIQSSDLAIVSELKRVSELRHSYFDKHFIIPNPTCSQSALAAQIEEQCNLMKAYQITMNKFEDDLKFKDSVFSLLQSELSQKRITEPWSQSCILYPHSQPWMAYTLLA</sequence>
<evidence type="ECO:0000313" key="3">
    <source>
        <dbReference type="Proteomes" id="UP000287651"/>
    </source>
</evidence>
<dbReference type="InterPro" id="IPR040225">
    <property type="entry name" value="GIL1-like"/>
</dbReference>
<accession>A0A426ZWT3</accession>
<proteinExistence type="predicted"/>